<evidence type="ECO:0000313" key="1">
    <source>
        <dbReference type="EMBL" id="JAE16140.1"/>
    </source>
</evidence>
<accession>A0A0A9FTG4</accession>
<protein>
    <submittedName>
        <fullName evidence="1">Uncharacterized protein</fullName>
    </submittedName>
</protein>
<name>A0A0A9FTG4_ARUDO</name>
<dbReference type="EMBL" id="GBRH01181756">
    <property type="protein sequence ID" value="JAE16140.1"/>
    <property type="molecule type" value="Transcribed_RNA"/>
</dbReference>
<reference evidence="1" key="2">
    <citation type="journal article" date="2015" name="Data Brief">
        <title>Shoot transcriptome of the giant reed, Arundo donax.</title>
        <authorList>
            <person name="Barrero R.A."/>
            <person name="Guerrero F.D."/>
            <person name="Moolhuijzen P."/>
            <person name="Goolsby J.A."/>
            <person name="Tidwell J."/>
            <person name="Bellgard S.E."/>
            <person name="Bellgard M.I."/>
        </authorList>
    </citation>
    <scope>NUCLEOTIDE SEQUENCE</scope>
    <source>
        <tissue evidence="1">Shoot tissue taken approximately 20 cm above the soil surface</tissue>
    </source>
</reference>
<proteinExistence type="predicted"/>
<sequence length="8" mass="1014">MCWRCRGC</sequence>
<reference evidence="1" key="1">
    <citation type="submission" date="2014-09" db="EMBL/GenBank/DDBJ databases">
        <authorList>
            <person name="Magalhaes I.L.F."/>
            <person name="Oliveira U."/>
            <person name="Santos F.R."/>
            <person name="Vidigal T.H.D.A."/>
            <person name="Brescovit A.D."/>
            <person name="Santos A.J."/>
        </authorList>
    </citation>
    <scope>NUCLEOTIDE SEQUENCE</scope>
    <source>
        <tissue evidence="1">Shoot tissue taken approximately 20 cm above the soil surface</tissue>
    </source>
</reference>
<organism evidence="1">
    <name type="scientific">Arundo donax</name>
    <name type="common">Giant reed</name>
    <name type="synonym">Donax arundinaceus</name>
    <dbReference type="NCBI Taxonomy" id="35708"/>
    <lineage>
        <taxon>Eukaryota</taxon>
        <taxon>Viridiplantae</taxon>
        <taxon>Streptophyta</taxon>
        <taxon>Embryophyta</taxon>
        <taxon>Tracheophyta</taxon>
        <taxon>Spermatophyta</taxon>
        <taxon>Magnoliopsida</taxon>
        <taxon>Liliopsida</taxon>
        <taxon>Poales</taxon>
        <taxon>Poaceae</taxon>
        <taxon>PACMAD clade</taxon>
        <taxon>Arundinoideae</taxon>
        <taxon>Arundineae</taxon>
        <taxon>Arundo</taxon>
    </lineage>
</organism>